<dbReference type="PRINTS" id="PR00032">
    <property type="entry name" value="HTHARAC"/>
</dbReference>
<dbReference type="PANTHER" id="PTHR43280">
    <property type="entry name" value="ARAC-FAMILY TRANSCRIPTIONAL REGULATOR"/>
    <property type="match status" value="1"/>
</dbReference>
<dbReference type="SMART" id="SM00342">
    <property type="entry name" value="HTH_ARAC"/>
    <property type="match status" value="1"/>
</dbReference>
<dbReference type="InterPro" id="IPR020449">
    <property type="entry name" value="Tscrpt_reg_AraC-type_HTH"/>
</dbReference>
<dbReference type="EMBL" id="KI271611">
    <property type="protein sequence ID" value="ERL63862.1"/>
    <property type="molecule type" value="Genomic_DNA"/>
</dbReference>
<reference evidence="6" key="1">
    <citation type="journal article" date="2013" name="Genome Announc.">
        <title>Whole-Genome Sequencing of Lactobacillus shenzhenensis Strain LY-73T.</title>
        <authorList>
            <person name="Lin Z."/>
            <person name="Liu Z."/>
            <person name="Yang R."/>
            <person name="Zou Y."/>
            <person name="Wan D."/>
            <person name="Chen J."/>
            <person name="Guo M."/>
            <person name="Zhao J."/>
            <person name="Fang C."/>
            <person name="Yang R."/>
            <person name="Liu F."/>
        </authorList>
    </citation>
    <scope>NUCLEOTIDE SEQUENCE [LARGE SCALE GENOMIC DNA]</scope>
    <source>
        <strain evidence="6">LY-73</strain>
    </source>
</reference>
<dbReference type="SUPFAM" id="SSF46689">
    <property type="entry name" value="Homeodomain-like"/>
    <property type="match status" value="2"/>
</dbReference>
<dbReference type="InterPro" id="IPR003313">
    <property type="entry name" value="AraC-bd"/>
</dbReference>
<keyword evidence="2" id="KW-0238">DNA-binding</keyword>
<dbReference type="InterPro" id="IPR018062">
    <property type="entry name" value="HTH_AraC-typ_CS"/>
</dbReference>
<dbReference type="PROSITE" id="PS01124">
    <property type="entry name" value="HTH_ARAC_FAMILY_2"/>
    <property type="match status" value="1"/>
</dbReference>
<dbReference type="GO" id="GO:0043565">
    <property type="term" value="F:sequence-specific DNA binding"/>
    <property type="evidence" value="ECO:0007669"/>
    <property type="project" value="InterPro"/>
</dbReference>
<dbReference type="InterPro" id="IPR014710">
    <property type="entry name" value="RmlC-like_jellyroll"/>
</dbReference>
<dbReference type="InterPro" id="IPR018060">
    <property type="entry name" value="HTH_AraC"/>
</dbReference>
<evidence type="ECO:0000313" key="6">
    <source>
        <dbReference type="Proteomes" id="UP000030647"/>
    </source>
</evidence>
<sequence length="282" mass="32482">MLYVNNTETIDARFISAGTFIHEAGWTHQRRIIDSYELMLPIQGAVPMQVGENAYQLKPGALLVVPPNVPHAGAAPTATAVRFDWFHMTLPDVHAVTEPLVITEQINRAGLLLPNYTDELVMDRVYMIATQLLDVYQARGRQAYLQSILNSMLYEIAMQERIVLSKQAAGDEALQPVQDWLRIHARENINLNQIAAFFSYNPSYLSRLYKAKMHRTIGEEIEHFRLQAAETQLLETTKTVDQIARSVGYDDPKYFMRLFKKHENMTPTQFRKAYDRRHFNRA</sequence>
<dbReference type="PANTHER" id="PTHR43280:SF2">
    <property type="entry name" value="HTH-TYPE TRANSCRIPTIONAL REGULATOR EXSA"/>
    <property type="match status" value="1"/>
</dbReference>
<dbReference type="HOGENOM" id="CLU_000445_88_6_9"/>
<feature type="domain" description="HTH araC/xylS-type" evidence="4">
    <location>
        <begin position="175"/>
        <end position="273"/>
    </location>
</feature>
<proteinExistence type="predicted"/>
<gene>
    <name evidence="5" type="ORF">L248_2096</name>
</gene>
<protein>
    <recommendedName>
        <fullName evidence="4">HTH araC/xylS-type domain-containing protein</fullName>
    </recommendedName>
</protein>
<evidence type="ECO:0000256" key="1">
    <source>
        <dbReference type="ARBA" id="ARBA00023015"/>
    </source>
</evidence>
<dbReference type="Pfam" id="PF12833">
    <property type="entry name" value="HTH_18"/>
    <property type="match status" value="1"/>
</dbReference>
<evidence type="ECO:0000256" key="2">
    <source>
        <dbReference type="ARBA" id="ARBA00023125"/>
    </source>
</evidence>
<name>U4TQU1_9LACO</name>
<accession>U4TQU1</accession>
<dbReference type="Pfam" id="PF02311">
    <property type="entry name" value="AraC_binding"/>
    <property type="match status" value="1"/>
</dbReference>
<evidence type="ECO:0000256" key="3">
    <source>
        <dbReference type="ARBA" id="ARBA00023163"/>
    </source>
</evidence>
<dbReference type="AlphaFoldDB" id="U4TQU1"/>
<dbReference type="InterPro" id="IPR037923">
    <property type="entry name" value="HTH-like"/>
</dbReference>
<dbReference type="OrthoDB" id="192171at2"/>
<dbReference type="RefSeq" id="WP_022530850.1">
    <property type="nucleotide sequence ID" value="NZ_KI271611.1"/>
</dbReference>
<dbReference type="eggNOG" id="COG2207">
    <property type="taxonomic scope" value="Bacteria"/>
</dbReference>
<dbReference type="Gene3D" id="2.60.120.10">
    <property type="entry name" value="Jelly Rolls"/>
    <property type="match status" value="1"/>
</dbReference>
<dbReference type="InterPro" id="IPR009057">
    <property type="entry name" value="Homeodomain-like_sf"/>
</dbReference>
<dbReference type="Proteomes" id="UP000030647">
    <property type="component" value="Unassembled WGS sequence"/>
</dbReference>
<dbReference type="SUPFAM" id="SSF51215">
    <property type="entry name" value="Regulatory protein AraC"/>
    <property type="match status" value="1"/>
</dbReference>
<evidence type="ECO:0000259" key="4">
    <source>
        <dbReference type="PROSITE" id="PS01124"/>
    </source>
</evidence>
<organism evidence="5 6">
    <name type="scientific">Schleiferilactobacillus shenzhenensis LY-73</name>
    <dbReference type="NCBI Taxonomy" id="1231336"/>
    <lineage>
        <taxon>Bacteria</taxon>
        <taxon>Bacillati</taxon>
        <taxon>Bacillota</taxon>
        <taxon>Bacilli</taxon>
        <taxon>Lactobacillales</taxon>
        <taxon>Lactobacillaceae</taxon>
        <taxon>Schleiferilactobacillus</taxon>
    </lineage>
</organism>
<dbReference type="GO" id="GO:0003700">
    <property type="term" value="F:DNA-binding transcription factor activity"/>
    <property type="evidence" value="ECO:0007669"/>
    <property type="project" value="InterPro"/>
</dbReference>
<evidence type="ECO:0000313" key="5">
    <source>
        <dbReference type="EMBL" id="ERL63862.1"/>
    </source>
</evidence>
<dbReference type="PROSITE" id="PS00041">
    <property type="entry name" value="HTH_ARAC_FAMILY_1"/>
    <property type="match status" value="1"/>
</dbReference>
<dbReference type="STRING" id="1231336.L248_2096"/>
<keyword evidence="3" id="KW-0804">Transcription</keyword>
<dbReference type="Gene3D" id="1.10.10.60">
    <property type="entry name" value="Homeodomain-like"/>
    <property type="match status" value="2"/>
</dbReference>
<keyword evidence="1" id="KW-0805">Transcription regulation</keyword>
<keyword evidence="6" id="KW-1185">Reference proteome</keyword>